<comment type="caution">
    <text evidence="1">The sequence shown here is derived from an EMBL/GenBank/DDBJ whole genome shotgun (WGS) entry which is preliminary data.</text>
</comment>
<sequence length="331" mass="39164">MPQTVKELEKWKMRINLGENFRKEKGRASTWKKLWKYYRNEFPNMANIIPVNITFGIGRSMLPQVYFRTPSVSIRARKPQFQENVALIEAIDNLLLKKLRIKEQMKLLLTDVYITGIGVLKFGYDSLYHGVVPEELDQLSFFESQMEGTPLEGVVKELRDDDDTIEYHDLVAEEMPWALRWDPTSFIVEPGVRDLDSAQWCGFYSLRPVEDVKKDPAYDNTKDIQGTRTHRGVDRRNYFGPRAKHLDKRDPQIELVELFEIYDLREQRMYVYGKDHDKWLRNEKWDIPMDGFPCEVLYFNKTGDDFYPVSDAQYILTQQDELNDLRTHEAE</sequence>
<dbReference type="EMBL" id="LAZR01041001">
    <property type="protein sequence ID" value="KKL13089.1"/>
    <property type="molecule type" value="Genomic_DNA"/>
</dbReference>
<reference evidence="1" key="1">
    <citation type="journal article" date="2015" name="Nature">
        <title>Complex archaea that bridge the gap between prokaryotes and eukaryotes.</title>
        <authorList>
            <person name="Spang A."/>
            <person name="Saw J.H."/>
            <person name="Jorgensen S.L."/>
            <person name="Zaremba-Niedzwiedzka K."/>
            <person name="Martijn J."/>
            <person name="Lind A.E."/>
            <person name="van Eijk R."/>
            <person name="Schleper C."/>
            <person name="Guy L."/>
            <person name="Ettema T.J."/>
        </authorList>
    </citation>
    <scope>NUCLEOTIDE SEQUENCE</scope>
</reference>
<accession>A0A0F9AU23</accession>
<organism evidence="1">
    <name type="scientific">marine sediment metagenome</name>
    <dbReference type="NCBI Taxonomy" id="412755"/>
    <lineage>
        <taxon>unclassified sequences</taxon>
        <taxon>metagenomes</taxon>
        <taxon>ecological metagenomes</taxon>
    </lineage>
</organism>
<name>A0A0F9AU23_9ZZZZ</name>
<protein>
    <submittedName>
        <fullName evidence="1">Uncharacterized protein</fullName>
    </submittedName>
</protein>
<dbReference type="AlphaFoldDB" id="A0A0F9AU23"/>
<proteinExistence type="predicted"/>
<gene>
    <name evidence="1" type="ORF">LCGC14_2529260</name>
</gene>
<evidence type="ECO:0000313" key="1">
    <source>
        <dbReference type="EMBL" id="KKL13089.1"/>
    </source>
</evidence>
<feature type="non-terminal residue" evidence="1">
    <location>
        <position position="331"/>
    </location>
</feature>